<evidence type="ECO:0000259" key="1">
    <source>
        <dbReference type="Pfam" id="PF00551"/>
    </source>
</evidence>
<name>A0ABQ6AYW4_9BRAD</name>
<dbReference type="InterPro" id="IPR036477">
    <property type="entry name" value="Formyl_transf_N_sf"/>
</dbReference>
<comment type="caution">
    <text evidence="2">The sequence shown here is derived from an EMBL/GenBank/DDBJ whole genome shotgun (WGS) entry which is preliminary data.</text>
</comment>
<reference evidence="3" key="1">
    <citation type="journal article" date="2019" name="Int. J. Syst. Evol. Microbiol.">
        <title>The Global Catalogue of Microorganisms (GCM) 10K type strain sequencing project: providing services to taxonomists for standard genome sequencing and annotation.</title>
        <authorList>
            <consortium name="The Broad Institute Genomics Platform"/>
            <consortium name="The Broad Institute Genome Sequencing Center for Infectious Disease"/>
            <person name="Wu L."/>
            <person name="Ma J."/>
        </authorList>
    </citation>
    <scope>NUCLEOTIDE SEQUENCE [LARGE SCALE GENOMIC DNA]</scope>
    <source>
        <strain evidence="3">NBRC 102520</strain>
    </source>
</reference>
<accession>A0ABQ6AYW4</accession>
<feature type="domain" description="Formyl transferase N-terminal" evidence="1">
    <location>
        <begin position="59"/>
        <end position="126"/>
    </location>
</feature>
<proteinExistence type="predicted"/>
<sequence length="226" mass="25198">MFEAVVLLTEAAEQAALSQILRSRRQDLTIRPVTGITELRSLDPSLLRHARLIAFASSIIVPGELLASLGYGAYNFHPGPPTYPGWAPTHFALYDRASEFGVTLHAMAERVDTGMILDVTSFPIPENAGVLGLCELTYAQLLSLFVEWADRLAHQPLLPAPRPEIQWSGRRNSRRNYKAICDIPLDISKDELWRRMRIFGANHYGITPTLNLHGVTFAARFPAEHA</sequence>
<protein>
    <recommendedName>
        <fullName evidence="1">Formyl transferase N-terminal domain-containing protein</fullName>
    </recommendedName>
</protein>
<dbReference type="SUPFAM" id="SSF53328">
    <property type="entry name" value="Formyltransferase"/>
    <property type="match status" value="1"/>
</dbReference>
<dbReference type="Pfam" id="PF00551">
    <property type="entry name" value="Formyl_trans_N"/>
    <property type="match status" value="1"/>
</dbReference>
<gene>
    <name evidence="2" type="ORF">GCM10007857_34590</name>
</gene>
<dbReference type="EMBL" id="BSOW01000011">
    <property type="protein sequence ID" value="GLR86748.1"/>
    <property type="molecule type" value="Genomic_DNA"/>
</dbReference>
<evidence type="ECO:0000313" key="2">
    <source>
        <dbReference type="EMBL" id="GLR86748.1"/>
    </source>
</evidence>
<dbReference type="Gene3D" id="3.40.50.12230">
    <property type="match status" value="1"/>
</dbReference>
<keyword evidence="3" id="KW-1185">Reference proteome</keyword>
<dbReference type="InterPro" id="IPR002376">
    <property type="entry name" value="Formyl_transf_N"/>
</dbReference>
<dbReference type="RefSeq" id="WP_284267286.1">
    <property type="nucleotide sequence ID" value="NZ_BSOW01000011.1"/>
</dbReference>
<organism evidence="2 3">
    <name type="scientific">Bradyrhizobium iriomotense</name>
    <dbReference type="NCBI Taxonomy" id="441950"/>
    <lineage>
        <taxon>Bacteria</taxon>
        <taxon>Pseudomonadati</taxon>
        <taxon>Pseudomonadota</taxon>
        <taxon>Alphaproteobacteria</taxon>
        <taxon>Hyphomicrobiales</taxon>
        <taxon>Nitrobacteraceae</taxon>
        <taxon>Bradyrhizobium</taxon>
    </lineage>
</organism>
<evidence type="ECO:0000313" key="3">
    <source>
        <dbReference type="Proteomes" id="UP001156905"/>
    </source>
</evidence>
<dbReference type="Proteomes" id="UP001156905">
    <property type="component" value="Unassembled WGS sequence"/>
</dbReference>